<dbReference type="Gene3D" id="2.30.30.40">
    <property type="entry name" value="SH3 Domains"/>
    <property type="match status" value="1"/>
</dbReference>
<evidence type="ECO:0000256" key="2">
    <source>
        <dbReference type="ARBA" id="ARBA00021483"/>
    </source>
</evidence>
<protein>
    <recommendedName>
        <fullName evidence="2">Chemotaxis protein CheW</fullName>
    </recommendedName>
</protein>
<dbReference type="SUPFAM" id="SSF50341">
    <property type="entry name" value="CheW-like"/>
    <property type="match status" value="1"/>
</dbReference>
<dbReference type="EMBL" id="CP063656">
    <property type="protein sequence ID" value="QOW20099.1"/>
    <property type="molecule type" value="Genomic_DNA"/>
</dbReference>
<dbReference type="InterPro" id="IPR002545">
    <property type="entry name" value="CheW-lke_dom"/>
</dbReference>
<sequence length="221" mass="23427">MNAQTVDDYLDELLASPMCDAVAPADAAEKPTATVFHRADTVEPVLRDLPAPAPLPTKQASPPAPAAAPASTKQDEHPAARPASNASGNRWLRAALGKDRYAFELLRVQEVVRVSPIIALRGTAAAMLGLMNLRGRVVPVFDLARWLGTGKVEPDEHARIIVVERNDELIGVLVSAVDDVVTLSREHIEPPLAGTDAGGMVGIARMGALPTVLLDADVLFN</sequence>
<evidence type="ECO:0000313" key="6">
    <source>
        <dbReference type="EMBL" id="QOW20099.1"/>
    </source>
</evidence>
<reference evidence="6 7" key="1">
    <citation type="submission" date="2020-10" db="EMBL/GenBank/DDBJ databases">
        <title>complete genome sequencing of Lysobacter sp. H21R20.</title>
        <authorList>
            <person name="Bae J.-W."/>
            <person name="Lee S.-Y."/>
        </authorList>
    </citation>
    <scope>NUCLEOTIDE SEQUENCE [LARGE SCALE GENOMIC DNA]</scope>
    <source>
        <strain evidence="6 7">H21R20</strain>
    </source>
</reference>
<evidence type="ECO:0000259" key="5">
    <source>
        <dbReference type="PROSITE" id="PS50851"/>
    </source>
</evidence>
<dbReference type="PROSITE" id="PS50851">
    <property type="entry name" value="CHEW"/>
    <property type="match status" value="1"/>
</dbReference>
<dbReference type="PANTHER" id="PTHR22617">
    <property type="entry name" value="CHEMOTAXIS SENSOR HISTIDINE KINASE-RELATED"/>
    <property type="match status" value="1"/>
</dbReference>
<keyword evidence="7" id="KW-1185">Reference proteome</keyword>
<comment type="subcellular location">
    <subcellularLocation>
        <location evidence="1">Cytoplasm</location>
    </subcellularLocation>
</comment>
<proteinExistence type="predicted"/>
<dbReference type="InterPro" id="IPR039315">
    <property type="entry name" value="CheW"/>
</dbReference>
<dbReference type="InterPro" id="IPR036061">
    <property type="entry name" value="CheW-like_dom_sf"/>
</dbReference>
<accession>A0A7S6ZT71</accession>
<dbReference type="Gene3D" id="2.40.50.180">
    <property type="entry name" value="CheA-289, Domain 4"/>
    <property type="match status" value="1"/>
</dbReference>
<gene>
    <name evidence="6" type="ORF">INQ41_03385</name>
</gene>
<evidence type="ECO:0000256" key="1">
    <source>
        <dbReference type="ARBA" id="ARBA00004496"/>
    </source>
</evidence>
<dbReference type="GO" id="GO:0006935">
    <property type="term" value="P:chemotaxis"/>
    <property type="evidence" value="ECO:0007669"/>
    <property type="project" value="InterPro"/>
</dbReference>
<dbReference type="GO" id="GO:0005829">
    <property type="term" value="C:cytosol"/>
    <property type="evidence" value="ECO:0007669"/>
    <property type="project" value="TreeGrafter"/>
</dbReference>
<keyword evidence="3" id="KW-0963">Cytoplasm</keyword>
<evidence type="ECO:0000256" key="4">
    <source>
        <dbReference type="SAM" id="MobiDB-lite"/>
    </source>
</evidence>
<dbReference type="KEGG" id="lcic:INQ41_03385"/>
<dbReference type="SMART" id="SM00260">
    <property type="entry name" value="CheW"/>
    <property type="match status" value="1"/>
</dbReference>
<dbReference type="Pfam" id="PF01584">
    <property type="entry name" value="CheW"/>
    <property type="match status" value="1"/>
</dbReference>
<feature type="region of interest" description="Disordered" evidence="4">
    <location>
        <begin position="48"/>
        <end position="86"/>
    </location>
</feature>
<evidence type="ECO:0000313" key="7">
    <source>
        <dbReference type="Proteomes" id="UP000594059"/>
    </source>
</evidence>
<name>A0A7S6ZT71_9GAMM</name>
<feature type="domain" description="CheW-like" evidence="5">
    <location>
        <begin position="88"/>
        <end position="221"/>
    </location>
</feature>
<dbReference type="PANTHER" id="PTHR22617:SF45">
    <property type="entry name" value="CHEMOTAXIS PROTEIN CHEW"/>
    <property type="match status" value="1"/>
</dbReference>
<dbReference type="GO" id="GO:0007165">
    <property type="term" value="P:signal transduction"/>
    <property type="evidence" value="ECO:0007669"/>
    <property type="project" value="InterPro"/>
</dbReference>
<dbReference type="RefSeq" id="WP_193986229.1">
    <property type="nucleotide sequence ID" value="NZ_CP063656.1"/>
</dbReference>
<evidence type="ECO:0000256" key="3">
    <source>
        <dbReference type="ARBA" id="ARBA00022490"/>
    </source>
</evidence>
<organism evidence="6 7">
    <name type="scientific">Novilysobacter ciconiae</name>
    <dbReference type="NCBI Taxonomy" id="2781022"/>
    <lineage>
        <taxon>Bacteria</taxon>
        <taxon>Pseudomonadati</taxon>
        <taxon>Pseudomonadota</taxon>
        <taxon>Gammaproteobacteria</taxon>
        <taxon>Lysobacterales</taxon>
        <taxon>Lysobacteraceae</taxon>
        <taxon>Novilysobacter</taxon>
    </lineage>
</organism>
<dbReference type="Proteomes" id="UP000594059">
    <property type="component" value="Chromosome"/>
</dbReference>
<feature type="compositionally biased region" description="Low complexity" evidence="4">
    <location>
        <begin position="56"/>
        <end position="72"/>
    </location>
</feature>
<dbReference type="AlphaFoldDB" id="A0A7S6ZT71"/>